<dbReference type="PANTHER" id="PTHR37494">
    <property type="entry name" value="HEMAGGLUTININ"/>
    <property type="match status" value="1"/>
</dbReference>
<dbReference type="EMBL" id="EQ997116">
    <property type="protein sequence ID" value="EEF22100.1"/>
    <property type="molecule type" value="Genomic_DNA"/>
</dbReference>
<dbReference type="Gene3D" id="2.60.40.10">
    <property type="entry name" value="Immunoglobulins"/>
    <property type="match status" value="2"/>
</dbReference>
<dbReference type="GO" id="GO:0016020">
    <property type="term" value="C:membrane"/>
    <property type="evidence" value="ECO:0007669"/>
    <property type="project" value="InterPro"/>
</dbReference>
<evidence type="ECO:0000313" key="4">
    <source>
        <dbReference type="Proteomes" id="UP000008311"/>
    </source>
</evidence>
<feature type="non-terminal residue" evidence="3">
    <location>
        <position position="1"/>
    </location>
</feature>
<name>B9TPW4_RICCO</name>
<dbReference type="Pfam" id="PF05345">
    <property type="entry name" value="He_PIG"/>
    <property type="match status" value="2"/>
</dbReference>
<accession>B9TPW4</accession>
<dbReference type="InParanoid" id="B9TPW4"/>
<dbReference type="InterPro" id="IPR015919">
    <property type="entry name" value="Cadherin-like_sf"/>
</dbReference>
<dbReference type="Proteomes" id="UP000008311">
    <property type="component" value="Unassembled WGS sequence"/>
</dbReference>
<protein>
    <recommendedName>
        <fullName evidence="2">Dystroglycan-type cadherin-like domain-containing protein</fullName>
    </recommendedName>
</protein>
<evidence type="ECO:0000313" key="3">
    <source>
        <dbReference type="EMBL" id="EEF22100.1"/>
    </source>
</evidence>
<dbReference type="PANTHER" id="PTHR37494:SF1">
    <property type="entry name" value="STAPHYLOCOCCUS AUREUS SURFACE PROTEIN A"/>
    <property type="match status" value="1"/>
</dbReference>
<dbReference type="AlphaFoldDB" id="B9TPW4"/>
<feature type="region of interest" description="Disordered" evidence="1">
    <location>
        <begin position="189"/>
        <end position="210"/>
    </location>
</feature>
<dbReference type="GO" id="GO:0005509">
    <property type="term" value="F:calcium ion binding"/>
    <property type="evidence" value="ECO:0007669"/>
    <property type="project" value="InterPro"/>
</dbReference>
<proteinExistence type="predicted"/>
<keyword evidence="4" id="KW-1185">Reference proteome</keyword>
<feature type="non-terminal residue" evidence="3">
    <location>
        <position position="210"/>
    </location>
</feature>
<dbReference type="InterPro" id="IPR013783">
    <property type="entry name" value="Ig-like_fold"/>
</dbReference>
<evidence type="ECO:0000259" key="2">
    <source>
        <dbReference type="SMART" id="SM00736"/>
    </source>
</evidence>
<gene>
    <name evidence="3" type="ORF">RCOM_2042120</name>
</gene>
<dbReference type="InterPro" id="IPR006644">
    <property type="entry name" value="Cadg"/>
</dbReference>
<reference evidence="4" key="1">
    <citation type="journal article" date="2010" name="Nat. Biotechnol.">
        <title>Draft genome sequence of the oilseed species Ricinus communis.</title>
        <authorList>
            <person name="Chan A.P."/>
            <person name="Crabtree J."/>
            <person name="Zhao Q."/>
            <person name="Lorenzi H."/>
            <person name="Orvis J."/>
            <person name="Puiu D."/>
            <person name="Melake-Berhan A."/>
            <person name="Jones K.M."/>
            <person name="Redman J."/>
            <person name="Chen G."/>
            <person name="Cahoon E.B."/>
            <person name="Gedil M."/>
            <person name="Stanke M."/>
            <person name="Haas B.J."/>
            <person name="Wortman J.R."/>
            <person name="Fraser-Liggett C.M."/>
            <person name="Ravel J."/>
            <person name="Rabinowicz P.D."/>
        </authorList>
    </citation>
    <scope>NUCLEOTIDE SEQUENCE [LARGE SCALE GENOMIC DNA]</scope>
    <source>
        <strain evidence="4">cv. Hale</strain>
    </source>
</reference>
<sequence>APVVAITGPAAGSLPTATAYVAYSQTFTATGGATPPSFAVTAGALPPGLTLSAAGLLSGQATTVGNYSFSVTPSDGSAAPGPYTGPAVNYTLAVIAPTLTLGPNSLPAADYGVSYSQTFQAAGGVPTYAYTVTAGALPTGVTLNASTGELSGVPMEEGSFPLTVTATDSAGGSGPFSTSVNVTLTVNRAPPPVVEPTNTTTPAGSATTID</sequence>
<dbReference type="SMART" id="SM00736">
    <property type="entry name" value="CADG"/>
    <property type="match status" value="1"/>
</dbReference>
<dbReference type="eggNOG" id="ENOG502SUIM">
    <property type="taxonomic scope" value="Eukaryota"/>
</dbReference>
<feature type="compositionally biased region" description="Low complexity" evidence="1">
    <location>
        <begin position="195"/>
        <end position="210"/>
    </location>
</feature>
<evidence type="ECO:0000256" key="1">
    <source>
        <dbReference type="SAM" id="MobiDB-lite"/>
    </source>
</evidence>
<dbReference type="SUPFAM" id="SSF49313">
    <property type="entry name" value="Cadherin-like"/>
    <property type="match status" value="1"/>
</dbReference>
<feature type="domain" description="Dystroglycan-type cadherin-like" evidence="2">
    <location>
        <begin position="94"/>
        <end position="193"/>
    </location>
</feature>
<organism evidence="3 4">
    <name type="scientific">Ricinus communis</name>
    <name type="common">Castor bean</name>
    <dbReference type="NCBI Taxonomy" id="3988"/>
    <lineage>
        <taxon>Eukaryota</taxon>
        <taxon>Viridiplantae</taxon>
        <taxon>Streptophyta</taxon>
        <taxon>Embryophyta</taxon>
        <taxon>Tracheophyta</taxon>
        <taxon>Spermatophyta</taxon>
        <taxon>Magnoliopsida</taxon>
        <taxon>eudicotyledons</taxon>
        <taxon>Gunneridae</taxon>
        <taxon>Pentapetalae</taxon>
        <taxon>rosids</taxon>
        <taxon>fabids</taxon>
        <taxon>Malpighiales</taxon>
        <taxon>Euphorbiaceae</taxon>
        <taxon>Acalyphoideae</taxon>
        <taxon>Acalypheae</taxon>
        <taxon>Ricinus</taxon>
    </lineage>
</organism>